<organism evidence="2 3">
    <name type="scientific">Alkalicella caledoniensis</name>
    <dbReference type="NCBI Taxonomy" id="2731377"/>
    <lineage>
        <taxon>Bacteria</taxon>
        <taxon>Bacillati</taxon>
        <taxon>Bacillota</taxon>
        <taxon>Clostridia</taxon>
        <taxon>Eubacteriales</taxon>
        <taxon>Proteinivoracaceae</taxon>
        <taxon>Alkalicella</taxon>
    </lineage>
</organism>
<evidence type="ECO:0000259" key="1">
    <source>
        <dbReference type="SMART" id="SM00933"/>
    </source>
</evidence>
<gene>
    <name evidence="2" type="ORF">HYG86_08990</name>
</gene>
<proteinExistence type="predicted"/>
<name>A0A7G9W886_ALKCA</name>
<evidence type="ECO:0000313" key="3">
    <source>
        <dbReference type="Proteomes" id="UP000516160"/>
    </source>
</evidence>
<reference evidence="2 3" key="1">
    <citation type="submission" date="2020-07" db="EMBL/GenBank/DDBJ databases">
        <title>Alkalicella. sp. LB2 genome.</title>
        <authorList>
            <person name="Postec A."/>
            <person name="Quemeneur M."/>
        </authorList>
    </citation>
    <scope>NUCLEOTIDE SEQUENCE [LARGE SCALE GENOMIC DNA]</scope>
    <source>
        <strain evidence="2 3">LB2</strain>
    </source>
</reference>
<evidence type="ECO:0000313" key="2">
    <source>
        <dbReference type="EMBL" id="QNO14898.1"/>
    </source>
</evidence>
<dbReference type="SMART" id="SM00933">
    <property type="entry name" value="NurA"/>
    <property type="match status" value="1"/>
</dbReference>
<dbReference type="EMBL" id="CP058559">
    <property type="protein sequence ID" value="QNO14898.1"/>
    <property type="molecule type" value="Genomic_DNA"/>
</dbReference>
<dbReference type="AlphaFoldDB" id="A0A7G9W886"/>
<dbReference type="InterPro" id="IPR018977">
    <property type="entry name" value="NurA_domain"/>
</dbReference>
<feature type="domain" description="NurA" evidence="1">
    <location>
        <begin position="52"/>
        <end position="282"/>
    </location>
</feature>
<dbReference type="RefSeq" id="WP_213168987.1">
    <property type="nucleotide sequence ID" value="NZ_CP058559.1"/>
</dbReference>
<protein>
    <submittedName>
        <fullName evidence="2">DNA double-strand break repair nuclease NurA</fullName>
    </submittedName>
</protein>
<sequence>MDIDKQLIEKLKIFNEFLVDNYQSKISKDRVKPILSGLGVIKTILQGDTKDENLLGVDGSYNSYGANYPHQLWMFRGLAKTTRGGQVIQSDILTPLDQQFRKKVELFSKARNISPYDGVGFFVKEKLAEMELDVAIQGAIDLKPSVIFMDGSLVRYKIESEKKWEKLKKIILDEGILLAGVIEEIGTKNLTNYLNLGEVYDREIMFGVLDIGEQFILKEQIKEGFITAFVRPGEDPQPIAIDCLLEQRGYMDKLISLAASLTPRKGRGIPLWLDIVDSEVRITNKVVDGLVENYISPDLRYKLLTGKRKERWF</sequence>
<dbReference type="KEGG" id="acae:HYG86_08990"/>
<keyword evidence="3" id="KW-1185">Reference proteome</keyword>
<dbReference type="Pfam" id="PF09376">
    <property type="entry name" value="NurA"/>
    <property type="match status" value="1"/>
</dbReference>
<accession>A0A7G9W886</accession>
<dbReference type="Proteomes" id="UP000516160">
    <property type="component" value="Chromosome"/>
</dbReference>